<dbReference type="Proteomes" id="UP000009011">
    <property type="component" value="Chromosome"/>
</dbReference>
<proteinExistence type="predicted"/>
<dbReference type="OrthoDB" id="1523161at2"/>
<evidence type="ECO:0000313" key="2">
    <source>
        <dbReference type="Proteomes" id="UP000009011"/>
    </source>
</evidence>
<name>I7A7M8_MELRP</name>
<dbReference type="KEGG" id="mro:MROS_2641"/>
<evidence type="ECO:0000313" key="1">
    <source>
        <dbReference type="EMBL" id="AFN75871.1"/>
    </source>
</evidence>
<gene>
    <name evidence="1" type="ordered locus">MROS_2641</name>
</gene>
<dbReference type="EMBL" id="CP003557">
    <property type="protein sequence ID" value="AFN75871.1"/>
    <property type="molecule type" value="Genomic_DNA"/>
</dbReference>
<dbReference type="InterPro" id="IPR023614">
    <property type="entry name" value="Porin_dom_sf"/>
</dbReference>
<dbReference type="HOGENOM" id="CLU_758154_0_0_10"/>
<sequence>MSKKIVLPIITFFLMISFQISAQNLPKLSGLVFGDYFYNVQQNDNGKNDINGFQFRRIYFTTDFKISEKFSTRFRLESSWQGSNFTTDVKDAWLKWNGIFEGSDAMIGLSPTPAFSISEESWGYRFLEKTILDYNKIVSSRDMGLDLKGNLTSKGKIKYWLKIGNNSKSGLENDKFKRYYSLLQFSPAKNLTLTAYFDYSSSGMIEDGFTNSYKNNNSIVTSAFVGYSYKELNFGIESFYRKIENNFYKSSTSPLADQNSYGVSAWSHFRLNEKLKFVFRIDYYEPNSDLSKDENTLILAAADFVPDKSVHIAPNIEIVTYGSGDPDIVPRISFYWKF</sequence>
<dbReference type="RefSeq" id="WP_014857301.1">
    <property type="nucleotide sequence ID" value="NC_018178.1"/>
</dbReference>
<dbReference type="AlphaFoldDB" id="I7A7M8"/>
<reference evidence="1 2" key="1">
    <citation type="journal article" date="2013" name="PLoS ONE">
        <title>Genomic analysis of Melioribacter roseus, facultatively anaerobic organotrophic bacterium representing a novel deep lineage within Bacteriodetes/Chlorobi group.</title>
        <authorList>
            <person name="Kadnikov V.V."/>
            <person name="Mardanov A.V."/>
            <person name="Podosokorskaya O.A."/>
            <person name="Gavrilov S.N."/>
            <person name="Kublanov I.V."/>
            <person name="Beletsky A.V."/>
            <person name="Bonch-Osmolovskaya E.A."/>
            <person name="Ravin N.V."/>
        </authorList>
    </citation>
    <scope>NUCLEOTIDE SEQUENCE [LARGE SCALE GENOMIC DNA]</scope>
    <source>
        <strain evidence="2">JCM 17771 / P3M-2</strain>
    </source>
</reference>
<evidence type="ECO:0008006" key="3">
    <source>
        <dbReference type="Google" id="ProtNLM"/>
    </source>
</evidence>
<protein>
    <recommendedName>
        <fullName evidence="3">Porin</fullName>
    </recommendedName>
</protein>
<dbReference type="SUPFAM" id="SSF56935">
    <property type="entry name" value="Porins"/>
    <property type="match status" value="1"/>
</dbReference>
<keyword evidence="2" id="KW-1185">Reference proteome</keyword>
<dbReference type="TCDB" id="1.B.67.1.1">
    <property type="family name" value="the putative beta barrel porin-4 (bbp4) family"/>
</dbReference>
<accession>I7A7M8</accession>
<organism evidence="1 2">
    <name type="scientific">Melioribacter roseus (strain DSM 23840 / JCM 17771 / VKM B-2668 / P3M-2)</name>
    <dbReference type="NCBI Taxonomy" id="1191523"/>
    <lineage>
        <taxon>Bacteria</taxon>
        <taxon>Pseudomonadati</taxon>
        <taxon>Ignavibacteriota</taxon>
        <taxon>Ignavibacteria</taxon>
        <taxon>Ignavibacteriales</taxon>
        <taxon>Melioribacteraceae</taxon>
        <taxon>Melioribacter</taxon>
    </lineage>
</organism>
<dbReference type="STRING" id="1191523.MROS_2641"/>
<dbReference type="eggNOG" id="COG3203">
    <property type="taxonomic scope" value="Bacteria"/>
</dbReference>
<dbReference type="Gene3D" id="2.40.160.10">
    <property type="entry name" value="Porin"/>
    <property type="match status" value="1"/>
</dbReference>